<gene>
    <name evidence="1" type="ORF">PN36_06940</name>
</gene>
<name>A0A0A6PHQ6_9GAMM</name>
<dbReference type="EMBL" id="JSZA02000020">
    <property type="protein sequence ID" value="KHD10208.2"/>
    <property type="molecule type" value="Genomic_DNA"/>
</dbReference>
<dbReference type="Proteomes" id="UP000030428">
    <property type="component" value="Unassembled WGS sequence"/>
</dbReference>
<comment type="caution">
    <text evidence="1">The sequence shown here is derived from an EMBL/GenBank/DDBJ whole genome shotgun (WGS) entry which is preliminary data.</text>
</comment>
<sequence length="98" mass="11190">MSKINLGLQSVRSPKFILDEAPKINLGLLKKTCVGSMRTLRGKRSNFAVLRSCLHWTLCVLQAGNDKKDKKNTEKRVEYLVLFVIITGINKQYLKLKK</sequence>
<organism evidence="1 2">
    <name type="scientific">Candidatus Thiomargarita nelsonii</name>
    <dbReference type="NCBI Taxonomy" id="1003181"/>
    <lineage>
        <taxon>Bacteria</taxon>
        <taxon>Pseudomonadati</taxon>
        <taxon>Pseudomonadota</taxon>
        <taxon>Gammaproteobacteria</taxon>
        <taxon>Thiotrichales</taxon>
        <taxon>Thiotrichaceae</taxon>
        <taxon>Thiomargarita</taxon>
    </lineage>
</organism>
<dbReference type="AlphaFoldDB" id="A0A0A6PHQ6"/>
<accession>A0A0A6PHQ6</accession>
<protein>
    <submittedName>
        <fullName evidence="1">Uncharacterized protein</fullName>
    </submittedName>
</protein>
<evidence type="ECO:0000313" key="1">
    <source>
        <dbReference type="EMBL" id="KHD10208.2"/>
    </source>
</evidence>
<evidence type="ECO:0000313" key="2">
    <source>
        <dbReference type="Proteomes" id="UP000030428"/>
    </source>
</evidence>
<reference evidence="1 2" key="1">
    <citation type="journal article" date="2016" name="Front. Microbiol.">
        <title>Single-Cell (Meta-)Genomics of a Dimorphic Candidatus Thiomargarita nelsonii Reveals Genomic Plasticity.</title>
        <authorList>
            <person name="Flood B.E."/>
            <person name="Fliss P."/>
            <person name="Jones D.S."/>
            <person name="Dick G.J."/>
            <person name="Jain S."/>
            <person name="Kaster A.K."/>
            <person name="Winkel M."/>
            <person name="Mussmann M."/>
            <person name="Bailey J."/>
        </authorList>
    </citation>
    <scope>NUCLEOTIDE SEQUENCE [LARGE SCALE GENOMIC DNA]</scope>
    <source>
        <strain evidence="1">Hydrate Ridge</strain>
    </source>
</reference>
<proteinExistence type="predicted"/>
<keyword evidence="2" id="KW-1185">Reference proteome</keyword>